<dbReference type="GO" id="GO:0000981">
    <property type="term" value="F:DNA-binding transcription factor activity, RNA polymerase II-specific"/>
    <property type="evidence" value="ECO:0007669"/>
    <property type="project" value="TreeGrafter"/>
</dbReference>
<feature type="region of interest" description="Disordered" evidence="6">
    <location>
        <begin position="187"/>
        <end position="246"/>
    </location>
</feature>
<feature type="domain" description="C2H2-type" evidence="7">
    <location>
        <begin position="145"/>
        <end position="174"/>
    </location>
</feature>
<dbReference type="InterPro" id="IPR036236">
    <property type="entry name" value="Znf_C2H2_sf"/>
</dbReference>
<reference evidence="8 9" key="1">
    <citation type="journal article" date="2018" name="MBio">
        <title>Comparative Genomics Reveals the Core Gene Toolbox for the Fungus-Insect Symbiosis.</title>
        <authorList>
            <person name="Wang Y."/>
            <person name="Stata M."/>
            <person name="Wang W."/>
            <person name="Stajich J.E."/>
            <person name="White M.M."/>
            <person name="Moncalvo J.M."/>
        </authorList>
    </citation>
    <scope>NUCLEOTIDE SEQUENCE [LARGE SCALE GENOMIC DNA]</scope>
    <source>
        <strain evidence="8 9">AUS-126-30</strain>
    </source>
</reference>
<feature type="compositionally biased region" description="Polar residues" evidence="6">
    <location>
        <begin position="209"/>
        <end position="230"/>
    </location>
</feature>
<dbReference type="GO" id="GO:0005667">
    <property type="term" value="C:transcription regulator complex"/>
    <property type="evidence" value="ECO:0007669"/>
    <property type="project" value="TreeGrafter"/>
</dbReference>
<dbReference type="Gene3D" id="3.30.160.60">
    <property type="entry name" value="Classic Zinc Finger"/>
    <property type="match status" value="2"/>
</dbReference>
<keyword evidence="4" id="KW-0862">Zinc</keyword>
<dbReference type="InterPro" id="IPR013087">
    <property type="entry name" value="Znf_C2H2_type"/>
</dbReference>
<dbReference type="GO" id="GO:0031519">
    <property type="term" value="C:PcG protein complex"/>
    <property type="evidence" value="ECO:0007669"/>
    <property type="project" value="TreeGrafter"/>
</dbReference>
<dbReference type="GO" id="GO:0000785">
    <property type="term" value="C:chromatin"/>
    <property type="evidence" value="ECO:0007669"/>
    <property type="project" value="TreeGrafter"/>
</dbReference>
<dbReference type="SUPFAM" id="SSF57667">
    <property type="entry name" value="beta-beta-alpha zinc fingers"/>
    <property type="match status" value="1"/>
</dbReference>
<evidence type="ECO:0000256" key="2">
    <source>
        <dbReference type="ARBA" id="ARBA00022737"/>
    </source>
</evidence>
<dbReference type="EMBL" id="MBFU01000431">
    <property type="protein sequence ID" value="PVZ99540.1"/>
    <property type="molecule type" value="Genomic_DNA"/>
</dbReference>
<dbReference type="PROSITE" id="PS50157">
    <property type="entry name" value="ZINC_FINGER_C2H2_2"/>
    <property type="match status" value="2"/>
</dbReference>
<dbReference type="AlphaFoldDB" id="A0A2U1J398"/>
<evidence type="ECO:0000256" key="6">
    <source>
        <dbReference type="SAM" id="MobiDB-lite"/>
    </source>
</evidence>
<dbReference type="GO" id="GO:0000978">
    <property type="term" value="F:RNA polymerase II cis-regulatory region sequence-specific DNA binding"/>
    <property type="evidence" value="ECO:0007669"/>
    <property type="project" value="TreeGrafter"/>
</dbReference>
<accession>A0A2U1J398</accession>
<dbReference type="GO" id="GO:0008270">
    <property type="term" value="F:zinc ion binding"/>
    <property type="evidence" value="ECO:0007669"/>
    <property type="project" value="UniProtKB-KW"/>
</dbReference>
<evidence type="ECO:0000256" key="3">
    <source>
        <dbReference type="ARBA" id="ARBA00022771"/>
    </source>
</evidence>
<feature type="compositionally biased region" description="Basic and acidic residues" evidence="6">
    <location>
        <begin position="197"/>
        <end position="208"/>
    </location>
</feature>
<dbReference type="FunFam" id="3.30.160.60:FF:000125">
    <property type="entry name" value="Putative zinc finger protein 143"/>
    <property type="match status" value="1"/>
</dbReference>
<evidence type="ECO:0000256" key="4">
    <source>
        <dbReference type="ARBA" id="ARBA00022833"/>
    </source>
</evidence>
<keyword evidence="3 5" id="KW-0863">Zinc-finger</keyword>
<dbReference type="PANTHER" id="PTHR14003">
    <property type="entry name" value="TRANSCRIPTIONAL REPRESSOR PROTEIN YY"/>
    <property type="match status" value="1"/>
</dbReference>
<dbReference type="PROSITE" id="PS00028">
    <property type="entry name" value="ZINC_FINGER_C2H2_1"/>
    <property type="match status" value="2"/>
</dbReference>
<gene>
    <name evidence="8" type="ORF">BB558_004466</name>
</gene>
<sequence length="258" mass="29671">MQNHSLSIDFKHKKSAHFKDSFSLMRSDGTFVSILNDDYDSSSNPASPIPEDTFSSTSTYNEPQNLPFKTPFISNITKLDSANLNDYNSFDEQKFEPLKTKQYNVFNRKPERKQHQCQYPGCKKFFTTGGHLARHQRIHTGEKNFPCIHPGCLSRFSRQDNMMQHYRTHLSSKSKKKSYTSNKLIFVDSRNSNKSQKTKENNHFDDTQYSKSDSNSTYRSNSLNSPQDSKNFLFRHSNSSSNSSDAPIDILANVASFK</sequence>
<evidence type="ECO:0000259" key="7">
    <source>
        <dbReference type="PROSITE" id="PS50157"/>
    </source>
</evidence>
<evidence type="ECO:0000256" key="5">
    <source>
        <dbReference type="PROSITE-ProRule" id="PRU00042"/>
    </source>
</evidence>
<dbReference type="Proteomes" id="UP000245591">
    <property type="component" value="Unassembled WGS sequence"/>
</dbReference>
<comment type="caution">
    <text evidence="8">The sequence shown here is derived from an EMBL/GenBank/DDBJ whole genome shotgun (WGS) entry which is preliminary data.</text>
</comment>
<dbReference type="Pfam" id="PF00096">
    <property type="entry name" value="zf-C2H2"/>
    <property type="match status" value="1"/>
</dbReference>
<keyword evidence="1" id="KW-0479">Metal-binding</keyword>
<dbReference type="PANTHER" id="PTHR14003:SF19">
    <property type="entry name" value="YY2 TRANSCRIPTION FACTOR"/>
    <property type="match status" value="1"/>
</dbReference>
<keyword evidence="2" id="KW-0677">Repeat</keyword>
<keyword evidence="9" id="KW-1185">Reference proteome</keyword>
<organism evidence="8 9">
    <name type="scientific">Smittium angustum</name>
    <dbReference type="NCBI Taxonomy" id="133377"/>
    <lineage>
        <taxon>Eukaryota</taxon>
        <taxon>Fungi</taxon>
        <taxon>Fungi incertae sedis</taxon>
        <taxon>Zoopagomycota</taxon>
        <taxon>Kickxellomycotina</taxon>
        <taxon>Harpellomycetes</taxon>
        <taxon>Harpellales</taxon>
        <taxon>Legeriomycetaceae</taxon>
        <taxon>Smittium</taxon>
    </lineage>
</organism>
<evidence type="ECO:0000313" key="8">
    <source>
        <dbReference type="EMBL" id="PVZ99540.1"/>
    </source>
</evidence>
<evidence type="ECO:0000313" key="9">
    <source>
        <dbReference type="Proteomes" id="UP000245591"/>
    </source>
</evidence>
<dbReference type="SMART" id="SM00355">
    <property type="entry name" value="ZnF_C2H2"/>
    <property type="match status" value="2"/>
</dbReference>
<protein>
    <recommendedName>
        <fullName evidence="7">C2H2-type domain-containing protein</fullName>
    </recommendedName>
</protein>
<feature type="domain" description="C2H2-type" evidence="7">
    <location>
        <begin position="115"/>
        <end position="144"/>
    </location>
</feature>
<proteinExistence type="predicted"/>
<name>A0A2U1J398_SMIAN</name>
<evidence type="ECO:0000256" key="1">
    <source>
        <dbReference type="ARBA" id="ARBA00022723"/>
    </source>
</evidence>